<dbReference type="RefSeq" id="WP_139204701.1">
    <property type="nucleotide sequence ID" value="NZ_FNZQ01000004.1"/>
</dbReference>
<proteinExistence type="predicted"/>
<accession>A0A1H7NNA4</accession>
<reference evidence="1 2" key="1">
    <citation type="submission" date="2016-10" db="EMBL/GenBank/DDBJ databases">
        <authorList>
            <person name="de Groot N.N."/>
        </authorList>
    </citation>
    <scope>NUCLEOTIDE SEQUENCE [LARGE SCALE GENOMIC DNA]</scope>
    <source>
        <strain evidence="1 2">DSM 14858</strain>
    </source>
</reference>
<gene>
    <name evidence="1" type="ORF">SAMN04488526_2258</name>
</gene>
<dbReference type="AlphaFoldDB" id="A0A1H7NNA4"/>
<evidence type="ECO:0008006" key="3">
    <source>
        <dbReference type="Google" id="ProtNLM"/>
    </source>
</evidence>
<name>A0A1H7NNA4_9RHOB</name>
<keyword evidence="2" id="KW-1185">Reference proteome</keyword>
<evidence type="ECO:0000313" key="1">
    <source>
        <dbReference type="EMBL" id="SEL25033.1"/>
    </source>
</evidence>
<dbReference type="Proteomes" id="UP000199283">
    <property type="component" value="Unassembled WGS sequence"/>
</dbReference>
<organism evidence="1 2">
    <name type="scientific">Jannaschia helgolandensis</name>
    <dbReference type="NCBI Taxonomy" id="188906"/>
    <lineage>
        <taxon>Bacteria</taxon>
        <taxon>Pseudomonadati</taxon>
        <taxon>Pseudomonadota</taxon>
        <taxon>Alphaproteobacteria</taxon>
        <taxon>Rhodobacterales</taxon>
        <taxon>Roseobacteraceae</taxon>
        <taxon>Jannaschia</taxon>
    </lineage>
</organism>
<dbReference type="EMBL" id="FNZQ01000004">
    <property type="protein sequence ID" value="SEL25033.1"/>
    <property type="molecule type" value="Genomic_DNA"/>
</dbReference>
<dbReference type="OrthoDB" id="7659270at2"/>
<evidence type="ECO:0000313" key="2">
    <source>
        <dbReference type="Proteomes" id="UP000199283"/>
    </source>
</evidence>
<dbReference type="STRING" id="188906.SAMN04488526_2258"/>
<sequence length="243" mass="26543">MRAGGCAADGAAVFSVLKKAQPPFNDLGVHLSEMNRAELAGGFLTMAGDYQRSSQFLRSAVEDDQIRLSYGAVPDNCLSQGVELALKALLIAVDKQFEPHTGGHDLSKLYARIEDHPESLEAESRMFQTLAAVPPYGLTLQEAAEQLSGKATSPSLDVSAINSAKDLMKWYGLHHSYRGGLFRYHVSRSELNRPFVWVLDAAGNAAHVDLRSLAMEHWLAAFLTIIEPKVRSLRGSDFDGLSK</sequence>
<protein>
    <recommendedName>
        <fullName evidence="3">HEPN domain-containing protein</fullName>
    </recommendedName>
</protein>